<comment type="domain">
    <text evidence="19">The large subunit is composed of 2 ATP-grasp domains that are involved in binding the 2 ATP molecules needed for carbamoyl phosphate synthesis. The N-terminal ATP-grasp domain (referred to as the carboxyphosphate synthetic component) catalyzes the ATP-dependent phosphorylation of hydrogencarbonate to carboxyphosphate and the subsequent nucleophilic attack by ammonia to form a carbamate intermediate. The C-terminal ATP-grasp domain (referred to as the carbamoyl phosphate synthetic component) then catalyzes the phosphorylation of carbamate with the second ATP to form the end product carbamoyl phosphate. The reactive and unstable enzyme intermediates are sequentially channeled from one active site to the next through the interior of the protein over a distance of at least 96 A.</text>
</comment>
<feature type="binding site" evidence="19">
    <location>
        <position position="169"/>
    </location>
    <ligand>
        <name>ATP</name>
        <dbReference type="ChEBI" id="CHEBI:30616"/>
        <label>1</label>
    </ligand>
</feature>
<dbReference type="Pfam" id="PF02787">
    <property type="entry name" value="CPSase_L_D3"/>
    <property type="match status" value="1"/>
</dbReference>
<dbReference type="PROSITE" id="PS51855">
    <property type="entry name" value="MGS"/>
    <property type="match status" value="1"/>
</dbReference>
<evidence type="ECO:0000256" key="8">
    <source>
        <dbReference type="ARBA" id="ARBA00022723"/>
    </source>
</evidence>
<dbReference type="EC" id="6.3.4.16" evidence="19"/>
<feature type="binding site" evidence="19">
    <location>
        <position position="834"/>
    </location>
    <ligand>
        <name>ATP</name>
        <dbReference type="ChEBI" id="CHEBI:30616"/>
        <label>2</label>
    </ligand>
</feature>
<comment type="pathway">
    <text evidence="2 19">Pyrimidine metabolism; UMP biosynthesis via de novo pathway; (S)-dihydroorotate from bicarbonate: step 1/3.</text>
</comment>
<feature type="binding site" evidence="19">
    <location>
        <position position="299"/>
    </location>
    <ligand>
        <name>Mn(2+)</name>
        <dbReference type="ChEBI" id="CHEBI:29035"/>
        <label>2</label>
    </ligand>
</feature>
<feature type="binding site" evidence="19">
    <location>
        <position position="176"/>
    </location>
    <ligand>
        <name>ATP</name>
        <dbReference type="ChEBI" id="CHEBI:30616"/>
        <label>1</label>
    </ligand>
</feature>
<dbReference type="NCBIfam" id="NF003671">
    <property type="entry name" value="PRK05294.1"/>
    <property type="match status" value="1"/>
</dbReference>
<feature type="binding site" evidence="19">
    <location>
        <position position="834"/>
    </location>
    <ligand>
        <name>Mn(2+)</name>
        <dbReference type="ChEBI" id="CHEBI:29035"/>
        <label>3</label>
    </ligand>
</feature>
<feature type="binding site" evidence="19">
    <location>
        <position position="822"/>
    </location>
    <ligand>
        <name>Mg(2+)</name>
        <dbReference type="ChEBI" id="CHEBI:18420"/>
        <label>3</label>
    </ligand>
</feature>
<comment type="function">
    <text evidence="17 19">Large subunit of the glutamine-dependent carbamoyl phosphate synthetase (CPSase). CPSase catalyzes the formation of carbamoyl phosphate from the ammonia moiety of glutamine, carbonate, and phosphate donated by ATP, constituting the first step of 2 biosynthetic pathways, one leading to arginine and/or urea and the other to pyrimidine nucleotides. The large subunit (synthetase) binds the substrates ammonia (free or transferred from glutamine from the small subunit), hydrogencarbonate and ATP and carries out an ATP-coupled ligase reaction, activating hydrogencarbonate by forming carboxy phosphate which reacts with ammonia to form carbamoyl phosphate.</text>
</comment>
<dbReference type="EMBL" id="CP003382">
    <property type="protein sequence ID" value="AFZ68381.1"/>
    <property type="molecule type" value="Genomic_DNA"/>
</dbReference>
<evidence type="ECO:0000256" key="17">
    <source>
        <dbReference type="ARBA" id="ARBA00057223"/>
    </source>
</evidence>
<comment type="pathway">
    <text evidence="3 19">Amino-acid biosynthesis; L-arginine biosynthesis; carbamoyl phosphate from bicarbonate: step 1/1.</text>
</comment>
<dbReference type="Gene3D" id="3.40.50.20">
    <property type="match status" value="2"/>
</dbReference>
<dbReference type="InterPro" id="IPR016185">
    <property type="entry name" value="PreATP-grasp_dom_sf"/>
</dbReference>
<dbReference type="GO" id="GO:0004087">
    <property type="term" value="F:carbamoyl-phosphate synthase (ammonia) activity"/>
    <property type="evidence" value="ECO:0007669"/>
    <property type="project" value="UniProtKB-EC"/>
</dbReference>
<evidence type="ECO:0000256" key="2">
    <source>
        <dbReference type="ARBA" id="ARBA00004812"/>
    </source>
</evidence>
<comment type="caution">
    <text evidence="19">Lacks conserved residue(s) required for the propagation of feature annotation.</text>
</comment>
<dbReference type="GO" id="GO:0004088">
    <property type="term" value="F:carbamoyl-phosphate synthase (glutamine-hydrolyzing) activity"/>
    <property type="evidence" value="ECO:0007669"/>
    <property type="project" value="UniProtKB-UniRule"/>
</dbReference>
<dbReference type="GO" id="GO:0005737">
    <property type="term" value="C:cytoplasm"/>
    <property type="evidence" value="ECO:0007669"/>
    <property type="project" value="TreeGrafter"/>
</dbReference>
<proteinExistence type="inferred from homology"/>
<feature type="binding site" evidence="19">
    <location>
        <position position="822"/>
    </location>
    <ligand>
        <name>ATP</name>
        <dbReference type="ChEBI" id="CHEBI:30616"/>
        <label>2</label>
    </ligand>
</feature>
<evidence type="ECO:0000256" key="7">
    <source>
        <dbReference type="ARBA" id="ARBA00022605"/>
    </source>
</evidence>
<feature type="binding site" evidence="19">
    <location>
        <position position="301"/>
    </location>
    <ligand>
        <name>Mn(2+)</name>
        <dbReference type="ChEBI" id="CHEBI:29035"/>
        <label>2</label>
    </ligand>
</feature>
<dbReference type="GO" id="GO:0044205">
    <property type="term" value="P:'de novo' UMP biosynthetic process"/>
    <property type="evidence" value="ECO:0007669"/>
    <property type="project" value="UniProtKB-UniRule"/>
</dbReference>
<name>L0A3F8_DEIPD</name>
<dbReference type="UniPathway" id="UPA00068">
    <property type="reaction ID" value="UER00171"/>
</dbReference>
<feature type="binding site" evidence="19">
    <location>
        <position position="243"/>
    </location>
    <ligand>
        <name>ATP</name>
        <dbReference type="ChEBI" id="CHEBI:30616"/>
        <label>1</label>
    </ligand>
</feature>
<feature type="binding site" evidence="19">
    <location>
        <position position="299"/>
    </location>
    <ligand>
        <name>Mg(2+)</name>
        <dbReference type="ChEBI" id="CHEBI:18420"/>
        <label>2</label>
    </ligand>
</feature>
<protein>
    <recommendedName>
        <fullName evidence="19">Carbamoyl phosphate synthase large chain</fullName>
        <ecNumber evidence="19">6.3.4.16</ecNumber>
        <ecNumber evidence="19">6.3.5.5</ecNumber>
    </recommendedName>
    <alternativeName>
        <fullName evidence="19">Carbamoyl phosphate synthetase ammonia chain</fullName>
    </alternativeName>
</protein>
<dbReference type="SMART" id="SM01096">
    <property type="entry name" value="CPSase_L_D3"/>
    <property type="match status" value="1"/>
</dbReference>
<feature type="binding site" evidence="19">
    <location>
        <position position="175"/>
    </location>
    <ligand>
        <name>ATP</name>
        <dbReference type="ChEBI" id="CHEBI:30616"/>
        <label>1</label>
    </ligand>
</feature>
<dbReference type="HOGENOM" id="CLU_000513_1_0_0"/>
<evidence type="ECO:0000256" key="3">
    <source>
        <dbReference type="ARBA" id="ARBA00005077"/>
    </source>
</evidence>
<keyword evidence="11 19" id="KW-0067">ATP-binding</keyword>
<feature type="binding site" evidence="19">
    <location>
        <position position="836"/>
    </location>
    <ligand>
        <name>Mn(2+)</name>
        <dbReference type="ChEBI" id="CHEBI:29035"/>
        <label>4</label>
    </ligand>
</feature>
<dbReference type="Pfam" id="PF25596">
    <property type="entry name" value="CPSase_L_D1"/>
    <property type="match status" value="2"/>
</dbReference>
<feature type="binding site" evidence="19">
    <location>
        <position position="754"/>
    </location>
    <ligand>
        <name>ATP</name>
        <dbReference type="ChEBI" id="CHEBI:30616"/>
        <label>2</label>
    </ligand>
</feature>
<comment type="cofactor">
    <cofactor evidence="19">
        <name>Mg(2+)</name>
        <dbReference type="ChEBI" id="CHEBI:18420"/>
    </cofactor>
    <cofactor evidence="19">
        <name>Mn(2+)</name>
        <dbReference type="ChEBI" id="CHEBI:29035"/>
    </cofactor>
    <text evidence="19">Binds 4 Mg(2+) or Mn(2+) ions per subunit.</text>
</comment>
<dbReference type="NCBIfam" id="TIGR01369">
    <property type="entry name" value="CPSaseII_lrg"/>
    <property type="match status" value="1"/>
</dbReference>
<evidence type="ECO:0000256" key="4">
    <source>
        <dbReference type="ARBA" id="ARBA00009799"/>
    </source>
</evidence>
<feature type="binding site" evidence="19">
    <location>
        <position position="285"/>
    </location>
    <ligand>
        <name>Mg(2+)</name>
        <dbReference type="ChEBI" id="CHEBI:18420"/>
        <label>1</label>
    </ligand>
</feature>
<evidence type="ECO:0000256" key="15">
    <source>
        <dbReference type="ARBA" id="ARBA00047359"/>
    </source>
</evidence>
<dbReference type="PANTHER" id="PTHR11405">
    <property type="entry name" value="CARBAMOYLTRANSFERASE FAMILY MEMBER"/>
    <property type="match status" value="1"/>
</dbReference>
<dbReference type="eggNOG" id="COG0458">
    <property type="taxonomic scope" value="Bacteria"/>
</dbReference>
<dbReference type="FunFam" id="3.40.50.20:FF:000003">
    <property type="entry name" value="Carbamoyl-phosphate synthase large chain"/>
    <property type="match status" value="1"/>
</dbReference>
<dbReference type="GO" id="GO:0006526">
    <property type="term" value="P:L-arginine biosynthetic process"/>
    <property type="evidence" value="ECO:0007669"/>
    <property type="project" value="UniProtKB-UniRule"/>
</dbReference>
<feature type="domain" description="MGS-like" evidence="21">
    <location>
        <begin position="930"/>
        <end position="1032"/>
    </location>
</feature>
<dbReference type="SUPFAM" id="SSF52440">
    <property type="entry name" value="PreATP-grasp domain"/>
    <property type="match status" value="2"/>
</dbReference>
<evidence type="ECO:0000256" key="9">
    <source>
        <dbReference type="ARBA" id="ARBA00022737"/>
    </source>
</evidence>
<dbReference type="Proteomes" id="UP000010467">
    <property type="component" value="Chromosome"/>
</dbReference>
<dbReference type="InterPro" id="IPR005483">
    <property type="entry name" value="CPSase_dom"/>
</dbReference>
<evidence type="ECO:0000259" key="21">
    <source>
        <dbReference type="PROSITE" id="PS51855"/>
    </source>
</evidence>
<dbReference type="SUPFAM" id="SSF56059">
    <property type="entry name" value="Glutathione synthetase ATP-binding domain-like"/>
    <property type="match status" value="2"/>
</dbReference>
<evidence type="ECO:0000256" key="12">
    <source>
        <dbReference type="ARBA" id="ARBA00022842"/>
    </source>
</evidence>
<dbReference type="InterPro" id="IPR011761">
    <property type="entry name" value="ATP-grasp"/>
</dbReference>
<dbReference type="AlphaFoldDB" id="L0A3F8"/>
<feature type="binding site" evidence="19">
    <location>
        <position position="781"/>
    </location>
    <ligand>
        <name>ATP</name>
        <dbReference type="ChEBI" id="CHEBI:30616"/>
        <label>2</label>
    </ligand>
</feature>
<feature type="binding site" evidence="19">
    <location>
        <position position="749"/>
    </location>
    <ligand>
        <name>ATP</name>
        <dbReference type="ChEBI" id="CHEBI:30616"/>
        <label>2</label>
    </ligand>
</feature>
<reference evidence="23" key="1">
    <citation type="submission" date="2012-03" db="EMBL/GenBank/DDBJ databases">
        <title>Complete sequence of chromosome of Deinococcus peraridilitoris DSM 19664.</title>
        <authorList>
            <person name="Lucas S."/>
            <person name="Copeland A."/>
            <person name="Lapidus A."/>
            <person name="Glavina del Rio T."/>
            <person name="Dalin E."/>
            <person name="Tice H."/>
            <person name="Bruce D."/>
            <person name="Goodwin L."/>
            <person name="Pitluck S."/>
            <person name="Peters L."/>
            <person name="Mikhailova N."/>
            <person name="Lu M."/>
            <person name="Kyrpides N."/>
            <person name="Mavromatis K."/>
            <person name="Ivanova N."/>
            <person name="Brettin T."/>
            <person name="Detter J.C."/>
            <person name="Han C."/>
            <person name="Larimer F."/>
            <person name="Land M."/>
            <person name="Hauser L."/>
            <person name="Markowitz V."/>
            <person name="Cheng J.-F."/>
            <person name="Hugenholtz P."/>
            <person name="Woyke T."/>
            <person name="Wu D."/>
            <person name="Pukall R."/>
            <person name="Steenblock K."/>
            <person name="Brambilla E."/>
            <person name="Klenk H.-P."/>
            <person name="Eisen J.A."/>
        </authorList>
    </citation>
    <scope>NUCLEOTIDE SEQUENCE [LARGE SCALE GENOMIC DNA]</scope>
    <source>
        <strain evidence="23">DSM 19664 / LMG 22246 / CIP 109416 / KR-200</strain>
    </source>
</reference>
<dbReference type="HAMAP" id="MF_01210_B">
    <property type="entry name" value="CPSase_L_chain_B"/>
    <property type="match status" value="1"/>
</dbReference>
<evidence type="ECO:0000256" key="1">
    <source>
        <dbReference type="ARBA" id="ARBA00001936"/>
    </source>
</evidence>
<dbReference type="InterPro" id="IPR036897">
    <property type="entry name" value="CarbamoylP_synth_lsu_oligo_sf"/>
</dbReference>
<feature type="binding site" evidence="19">
    <location>
        <position position="779"/>
    </location>
    <ligand>
        <name>ATP</name>
        <dbReference type="ChEBI" id="CHEBI:30616"/>
        <label>2</label>
    </ligand>
</feature>
<evidence type="ECO:0000256" key="11">
    <source>
        <dbReference type="ARBA" id="ARBA00022840"/>
    </source>
</evidence>
<dbReference type="STRING" id="937777.Deipe_2924"/>
<dbReference type="InterPro" id="IPR006275">
    <property type="entry name" value="CPSase_lsu"/>
</dbReference>
<dbReference type="UniPathway" id="UPA00070">
    <property type="reaction ID" value="UER00115"/>
</dbReference>
<evidence type="ECO:0000256" key="10">
    <source>
        <dbReference type="ARBA" id="ARBA00022741"/>
    </source>
</evidence>
<feature type="binding site" evidence="19">
    <location>
        <position position="780"/>
    </location>
    <ligand>
        <name>ATP</name>
        <dbReference type="ChEBI" id="CHEBI:30616"/>
        <label>2</label>
    </ligand>
</feature>
<dbReference type="InterPro" id="IPR005480">
    <property type="entry name" value="CPSase_lsu_oligo"/>
</dbReference>
<sequence>MPKRTDIQTILILGSGPIQIGQAAEFDYSGTQALKALRREGYRLVLVNSNPATIMTDPDLADATYLEPLTPAFVRRVIEKERPDALLPTLGGQTALNLAMDLFENGTLAEFGVELIGAGVEAIRKGEDRELFQAAMKKIGVETARGKMVHTLEEAREFQKELGLPVVIRPSFTLGGTGGGIAFTYEEFEQITAQGLHDSPVTSVLLEESILGWKEYELEVMRDTADTVVIITGIENFDPMGVHTGDSITVAPAQTLSDVEYQRLRDYSIAIIREIGVETGGSNIQFAVNPDNGRVIVIEMNPRVSRSSALASKATGFPIAKIAALLAVGYRLEELPNDITRVTPAAFEPTIDYVVTKIPRFAFEKFPGTPDMLGTQMRSVGEVMAIGRTFKESLQKALRSVEADVRGAYADMGVQELRALLYPNPHRLEAVLELLRRGESVESLFETTKIDHWFLCQLKEIIDAESEIIQLGSIEDWKYEYWREVKRLGFSDARIGEITGKSELEVRAIRKARRATPVYKTVDTCAAEFEAYTPYHYSTFEWEDEVSHTDKPKVVILGSGPNRIGQGVEFDYATVHAVWALQEAGYETIMVNSNPETVSTDYDTADRLYFEPLTFEDVMNIVDHEKPVGVIVQLGGQTPLKLARRLEEAGAPIIGTSPAAIHEAEDRASFNALCERLGIAQPKGKVAANASEALQLARELGFPLMARPSYVLGGRAMRTVRSMEELDAYLREVYAAVEGQPSILLDQFLEGALELDVDTLCDGQQAVVAGIMEHIEAAGVHSGDSACILPPVHLSEELIKTVKSTTERLALELGVRGLMNVQYAVKDGVAYILEANPRASRTVPFVSKAVDHALAKSAALIAVGRTLAEIGLTETPTPGMYSVKEVHLPFLKFRGVQPILGPEMKSTGESMGIDRDPYLAFYRAQLGVKTMLPTSGRALLIGEGLSEAAGLLAQAGLDVESVSQPPAEGAELPALLIDVTHSPLLRRALEHGTPIVTTREAALWTARAILAASRASLGVTSLQEWQAREIQLTA</sequence>
<dbReference type="EC" id="6.3.5.5" evidence="19"/>
<keyword evidence="12" id="KW-0460">Magnesium</keyword>
<comment type="catalytic activity">
    <reaction evidence="15 19">
        <text>hydrogencarbonate + NH4(+) + 2 ATP = carbamoyl phosphate + 2 ADP + phosphate + 2 H(+)</text>
        <dbReference type="Rhea" id="RHEA:18029"/>
        <dbReference type="ChEBI" id="CHEBI:15378"/>
        <dbReference type="ChEBI" id="CHEBI:17544"/>
        <dbReference type="ChEBI" id="CHEBI:28938"/>
        <dbReference type="ChEBI" id="CHEBI:30616"/>
        <dbReference type="ChEBI" id="CHEBI:43474"/>
        <dbReference type="ChEBI" id="CHEBI:58228"/>
        <dbReference type="ChEBI" id="CHEBI:456216"/>
        <dbReference type="EC" id="6.3.4.16"/>
    </reaction>
</comment>
<dbReference type="GO" id="GO:0005524">
    <property type="term" value="F:ATP binding"/>
    <property type="evidence" value="ECO:0007669"/>
    <property type="project" value="UniProtKB-UniRule"/>
</dbReference>
<dbReference type="InterPro" id="IPR011607">
    <property type="entry name" value="MGS-like_dom"/>
</dbReference>
<dbReference type="GO" id="GO:0006541">
    <property type="term" value="P:glutamine metabolic process"/>
    <property type="evidence" value="ECO:0007669"/>
    <property type="project" value="TreeGrafter"/>
</dbReference>
<gene>
    <name evidence="19" type="primary">carB</name>
    <name evidence="22" type="ordered locus">Deipe_2924</name>
</gene>
<comment type="subunit">
    <text evidence="18 19">Composed of two chains; the small (or glutamine) chain promotes the hydrolysis of glutamine to ammonia, which is used by the large (or ammonia) chain to synthesize carbamoyl phosphate. Tetramer of heterodimers (alpha,beta)4.</text>
</comment>
<dbReference type="GO" id="GO:0046872">
    <property type="term" value="F:metal ion binding"/>
    <property type="evidence" value="ECO:0007669"/>
    <property type="project" value="UniProtKB-KW"/>
</dbReference>
<keyword evidence="23" id="KW-1185">Reference proteome</keyword>
<dbReference type="SUPFAM" id="SSF48108">
    <property type="entry name" value="Carbamoyl phosphate synthetase, large subunit connection domain"/>
    <property type="match status" value="1"/>
</dbReference>
<feature type="binding site" evidence="19">
    <location>
        <position position="299"/>
    </location>
    <ligand>
        <name>Mg(2+)</name>
        <dbReference type="ChEBI" id="CHEBI:18420"/>
        <label>1</label>
    </ligand>
</feature>
<dbReference type="FunFam" id="3.30.470.20:FF:000007">
    <property type="entry name" value="Carbamoyl-phosphate synthase large chain"/>
    <property type="match status" value="1"/>
</dbReference>
<feature type="binding site" evidence="19">
    <location>
        <position position="299"/>
    </location>
    <ligand>
        <name>Mn(2+)</name>
        <dbReference type="ChEBI" id="CHEBI:29035"/>
        <label>1</label>
    </ligand>
</feature>
<feature type="binding site" evidence="19">
    <location>
        <position position="241"/>
    </location>
    <ligand>
        <name>ATP</name>
        <dbReference type="ChEBI" id="CHEBI:30616"/>
        <label>1</label>
    </ligand>
</feature>
<feature type="binding site" evidence="19">
    <location>
        <position position="707"/>
    </location>
    <ligand>
        <name>ATP</name>
        <dbReference type="ChEBI" id="CHEBI:30616"/>
        <label>2</label>
    </ligand>
</feature>
<dbReference type="Gene3D" id="3.30.470.20">
    <property type="entry name" value="ATP-grasp fold, B domain"/>
    <property type="match status" value="2"/>
</dbReference>
<feature type="domain" description="ATP-grasp" evidence="20">
    <location>
        <begin position="133"/>
        <end position="328"/>
    </location>
</feature>
<keyword evidence="9 19" id="KW-0677">Repeat</keyword>
<feature type="binding site" evidence="19">
    <location>
        <position position="301"/>
    </location>
    <ligand>
        <name>Mg(2+)</name>
        <dbReference type="ChEBI" id="CHEBI:18420"/>
        <label>2</label>
    </ligand>
</feature>
<dbReference type="KEGG" id="dpd:Deipe_2924"/>
<feature type="binding site" evidence="19">
    <location>
        <position position="836"/>
    </location>
    <ligand>
        <name>Mg(2+)</name>
        <dbReference type="ChEBI" id="CHEBI:18420"/>
        <label>4</label>
    </ligand>
</feature>
<feature type="region of interest" description="Allosteric domain" evidence="19">
    <location>
        <begin position="930"/>
        <end position="1034"/>
    </location>
</feature>
<feature type="binding site" evidence="19">
    <location>
        <position position="208"/>
    </location>
    <ligand>
        <name>ATP</name>
        <dbReference type="ChEBI" id="CHEBI:30616"/>
        <label>1</label>
    </ligand>
</feature>
<feature type="region of interest" description="Carbamoyl phosphate synthetic domain" evidence="19">
    <location>
        <begin position="547"/>
        <end position="929"/>
    </location>
</feature>
<evidence type="ECO:0000259" key="20">
    <source>
        <dbReference type="PROSITE" id="PS50975"/>
    </source>
</evidence>
<evidence type="ECO:0000256" key="5">
    <source>
        <dbReference type="ARBA" id="ARBA00022571"/>
    </source>
</evidence>
<dbReference type="RefSeq" id="WP_015236683.1">
    <property type="nucleotide sequence ID" value="NC_019793.1"/>
</dbReference>
<dbReference type="PROSITE" id="PS50975">
    <property type="entry name" value="ATP_GRASP"/>
    <property type="match status" value="2"/>
</dbReference>
<comment type="catalytic activity">
    <reaction evidence="16 19">
        <text>hydrogencarbonate + L-glutamine + 2 ATP + H2O = carbamoyl phosphate + L-glutamate + 2 ADP + phosphate + 2 H(+)</text>
        <dbReference type="Rhea" id="RHEA:18633"/>
        <dbReference type="ChEBI" id="CHEBI:15377"/>
        <dbReference type="ChEBI" id="CHEBI:15378"/>
        <dbReference type="ChEBI" id="CHEBI:17544"/>
        <dbReference type="ChEBI" id="CHEBI:29985"/>
        <dbReference type="ChEBI" id="CHEBI:30616"/>
        <dbReference type="ChEBI" id="CHEBI:43474"/>
        <dbReference type="ChEBI" id="CHEBI:58228"/>
        <dbReference type="ChEBI" id="CHEBI:58359"/>
        <dbReference type="ChEBI" id="CHEBI:456216"/>
        <dbReference type="EC" id="6.3.5.5"/>
    </reaction>
</comment>
<feature type="binding site" evidence="19">
    <location>
        <position position="834"/>
    </location>
    <ligand>
        <name>Mg(2+)</name>
        <dbReference type="ChEBI" id="CHEBI:18420"/>
        <label>3</label>
    </ligand>
</feature>
<evidence type="ECO:0000313" key="23">
    <source>
        <dbReference type="Proteomes" id="UP000010467"/>
    </source>
</evidence>
<keyword evidence="6 19" id="KW-0436">Ligase</keyword>
<dbReference type="PATRIC" id="fig|937777.3.peg.2941"/>
<dbReference type="PANTHER" id="PTHR11405:SF53">
    <property type="entry name" value="CARBAMOYL-PHOSPHATE SYNTHASE [AMMONIA], MITOCHONDRIAL"/>
    <property type="match status" value="1"/>
</dbReference>
<dbReference type="InterPro" id="IPR005479">
    <property type="entry name" value="CPAse_ATP-bd"/>
</dbReference>
<feature type="binding site" evidence="19">
    <location>
        <position position="215"/>
    </location>
    <ligand>
        <name>ATP</name>
        <dbReference type="ChEBI" id="CHEBI:30616"/>
        <label>1</label>
    </ligand>
</feature>
<feature type="domain" description="ATP-grasp" evidence="20">
    <location>
        <begin position="671"/>
        <end position="863"/>
    </location>
</feature>
<feature type="region of interest" description="Carboxyphosphate synthetic domain" evidence="19">
    <location>
        <begin position="1"/>
        <end position="402"/>
    </location>
</feature>
<dbReference type="OrthoDB" id="9804197at2"/>
<keyword evidence="10 19" id="KW-0547">Nucleotide-binding</keyword>
<feature type="binding site" evidence="19">
    <location>
        <position position="822"/>
    </location>
    <ligand>
        <name>Mn(2+)</name>
        <dbReference type="ChEBI" id="CHEBI:29035"/>
        <label>3</label>
    </ligand>
</feature>
<evidence type="ECO:0000256" key="18">
    <source>
        <dbReference type="ARBA" id="ARBA00062056"/>
    </source>
</evidence>
<dbReference type="NCBIfam" id="NF009455">
    <property type="entry name" value="PRK12815.1"/>
    <property type="match status" value="1"/>
</dbReference>
<dbReference type="FunFam" id="3.30.470.20:FF:000026">
    <property type="entry name" value="Carbamoyl-phosphate synthase large chain"/>
    <property type="match status" value="1"/>
</dbReference>
<keyword evidence="8" id="KW-0479">Metal-binding</keyword>
<dbReference type="FunFam" id="1.10.1030.10:FF:000002">
    <property type="entry name" value="Carbamoyl-phosphate synthase large chain"/>
    <property type="match status" value="1"/>
</dbReference>
<feature type="binding site" evidence="19">
    <location>
        <position position="834"/>
    </location>
    <ligand>
        <name>Mg(2+)</name>
        <dbReference type="ChEBI" id="CHEBI:18420"/>
        <label>4</label>
    </ligand>
</feature>
<feature type="binding site" evidence="19">
    <location>
        <position position="747"/>
    </location>
    <ligand>
        <name>ATP</name>
        <dbReference type="ChEBI" id="CHEBI:30616"/>
        <label>2</label>
    </ligand>
</feature>
<keyword evidence="5 19" id="KW-0055">Arginine biosynthesis</keyword>
<feature type="binding site" evidence="19">
    <location>
        <position position="129"/>
    </location>
    <ligand>
        <name>ATP</name>
        <dbReference type="ChEBI" id="CHEBI:30616"/>
        <label>1</label>
    </ligand>
</feature>
<feature type="binding site" evidence="19">
    <location>
        <position position="285"/>
    </location>
    <ligand>
        <name>ATP</name>
        <dbReference type="ChEBI" id="CHEBI:30616"/>
        <label>1</label>
    </ligand>
</feature>
<accession>L0A3F8</accession>
<evidence type="ECO:0000256" key="13">
    <source>
        <dbReference type="ARBA" id="ARBA00022975"/>
    </source>
</evidence>
<keyword evidence="14" id="KW-0464">Manganese</keyword>
<keyword evidence="7 19" id="KW-0028">Amino-acid biosynthesis</keyword>
<feature type="binding site" evidence="19">
    <location>
        <position position="299"/>
    </location>
    <ligand>
        <name>ATP</name>
        <dbReference type="ChEBI" id="CHEBI:30616"/>
        <label>1</label>
    </ligand>
</feature>
<feature type="binding site" evidence="19">
    <location>
        <position position="242"/>
    </location>
    <ligand>
        <name>ATP</name>
        <dbReference type="ChEBI" id="CHEBI:30616"/>
        <label>1</label>
    </ligand>
</feature>
<evidence type="ECO:0000256" key="16">
    <source>
        <dbReference type="ARBA" id="ARBA00048816"/>
    </source>
</evidence>
<feature type="binding site" evidence="19">
    <location>
        <position position="782"/>
    </location>
    <ligand>
        <name>ATP</name>
        <dbReference type="ChEBI" id="CHEBI:30616"/>
        <label>2</label>
    </ligand>
</feature>
<feature type="binding site" evidence="19">
    <location>
        <position position="210"/>
    </location>
    <ligand>
        <name>ATP</name>
        <dbReference type="ChEBI" id="CHEBI:30616"/>
        <label>1</label>
    </ligand>
</feature>
<evidence type="ECO:0000313" key="22">
    <source>
        <dbReference type="EMBL" id="AFZ68381.1"/>
    </source>
</evidence>
<comment type="cofactor">
    <cofactor evidence="1">
        <name>Mn(2+)</name>
        <dbReference type="ChEBI" id="CHEBI:29035"/>
    </cofactor>
</comment>
<dbReference type="InterPro" id="IPR058047">
    <property type="entry name" value="CPSase_preATP-grasp"/>
</dbReference>
<dbReference type="Gene3D" id="1.10.1030.10">
    <property type="entry name" value="Carbamoyl-phosphate synthetase, large subunit oligomerisation domain"/>
    <property type="match status" value="1"/>
</dbReference>
<organism evidence="22 23">
    <name type="scientific">Deinococcus peraridilitoris (strain DSM 19664 / LMG 22246 / CIP 109416 / KR-200)</name>
    <dbReference type="NCBI Taxonomy" id="937777"/>
    <lineage>
        <taxon>Bacteria</taxon>
        <taxon>Thermotogati</taxon>
        <taxon>Deinococcota</taxon>
        <taxon>Deinococci</taxon>
        <taxon>Deinococcales</taxon>
        <taxon>Deinococcaceae</taxon>
        <taxon>Deinococcus</taxon>
    </lineage>
</organism>
<evidence type="ECO:0000256" key="6">
    <source>
        <dbReference type="ARBA" id="ARBA00022598"/>
    </source>
</evidence>
<dbReference type="Pfam" id="PF02786">
    <property type="entry name" value="CPSase_L_D2"/>
    <property type="match status" value="2"/>
</dbReference>
<dbReference type="FunFam" id="3.40.50.20:FF:000001">
    <property type="entry name" value="Carbamoyl-phosphate synthase large chain"/>
    <property type="match status" value="1"/>
</dbReference>
<feature type="binding site" evidence="19">
    <location>
        <position position="285"/>
    </location>
    <ligand>
        <name>Mn(2+)</name>
        <dbReference type="ChEBI" id="CHEBI:29035"/>
        <label>1</label>
    </ligand>
</feature>
<keyword evidence="13 19" id="KW-0665">Pyrimidine biosynthesis</keyword>
<feature type="binding site" evidence="19">
    <location>
        <position position="834"/>
    </location>
    <ligand>
        <name>Mn(2+)</name>
        <dbReference type="ChEBI" id="CHEBI:29035"/>
        <label>4</label>
    </ligand>
</feature>
<evidence type="ECO:0000256" key="19">
    <source>
        <dbReference type="HAMAP-Rule" id="MF_01210"/>
    </source>
</evidence>
<evidence type="ECO:0000256" key="14">
    <source>
        <dbReference type="ARBA" id="ARBA00023211"/>
    </source>
</evidence>
<dbReference type="PRINTS" id="PR00098">
    <property type="entry name" value="CPSASE"/>
</dbReference>
<dbReference type="PROSITE" id="PS00867">
    <property type="entry name" value="CPSASE_2"/>
    <property type="match status" value="2"/>
</dbReference>
<comment type="similarity">
    <text evidence="4 19">Belongs to the CarB family.</text>
</comment>